<accession>A0ABT7CVC3</accession>
<evidence type="ECO:0000313" key="2">
    <source>
        <dbReference type="Proteomes" id="UP001228581"/>
    </source>
</evidence>
<organism evidence="1 2">
    <name type="scientific">Xanthocytophaga flava</name>
    <dbReference type="NCBI Taxonomy" id="3048013"/>
    <lineage>
        <taxon>Bacteria</taxon>
        <taxon>Pseudomonadati</taxon>
        <taxon>Bacteroidota</taxon>
        <taxon>Cytophagia</taxon>
        <taxon>Cytophagales</taxon>
        <taxon>Rhodocytophagaceae</taxon>
        <taxon>Xanthocytophaga</taxon>
    </lineage>
</organism>
<proteinExistence type="predicted"/>
<dbReference type="Proteomes" id="UP001228581">
    <property type="component" value="Unassembled WGS sequence"/>
</dbReference>
<gene>
    <name evidence="1" type="ORF">QNI19_32295</name>
</gene>
<comment type="caution">
    <text evidence="1">The sequence shown here is derived from an EMBL/GenBank/DDBJ whole genome shotgun (WGS) entry which is preliminary data.</text>
</comment>
<reference evidence="1 2" key="1">
    <citation type="submission" date="2023-05" db="EMBL/GenBank/DDBJ databases">
        <authorList>
            <person name="Zhang X."/>
        </authorList>
    </citation>
    <scope>NUCLEOTIDE SEQUENCE [LARGE SCALE GENOMIC DNA]</scope>
    <source>
        <strain evidence="1 2">DM2B3-1</strain>
    </source>
</reference>
<dbReference type="EMBL" id="JASJOT010000034">
    <property type="protein sequence ID" value="MDJ1497665.1"/>
    <property type="molecule type" value="Genomic_DNA"/>
</dbReference>
<name>A0ABT7CVC3_9BACT</name>
<evidence type="ECO:0000313" key="1">
    <source>
        <dbReference type="EMBL" id="MDJ1497665.1"/>
    </source>
</evidence>
<keyword evidence="2" id="KW-1185">Reference proteome</keyword>
<dbReference type="RefSeq" id="WP_314003414.1">
    <property type="nucleotide sequence ID" value="NZ_JASJOT010000034.1"/>
</dbReference>
<protein>
    <submittedName>
        <fullName evidence="1">Uncharacterized protein</fullName>
    </submittedName>
</protein>
<sequence>MKKYKMNLNFMVDNPNLYRIAFKDRKTQTYGGSLFDLSREEAQATAVELNAVHPDREYWIEQNPRLN</sequence>